<gene>
    <name evidence="4" type="ORF">CFIO01_07988</name>
</gene>
<dbReference type="Proteomes" id="UP000020467">
    <property type="component" value="Unassembled WGS sequence"/>
</dbReference>
<dbReference type="AlphaFoldDB" id="A0A010RV18"/>
<comment type="caution">
    <text evidence="4">The sequence shown here is derived from an EMBL/GenBank/DDBJ whole genome shotgun (WGS) entry which is preliminary data.</text>
</comment>
<dbReference type="KEGG" id="cfj:CFIO01_07988"/>
<dbReference type="EMBL" id="JARH01000863">
    <property type="protein sequence ID" value="EXF76123.1"/>
    <property type="molecule type" value="Genomic_DNA"/>
</dbReference>
<feature type="region of interest" description="Disordered" evidence="1">
    <location>
        <begin position="444"/>
        <end position="480"/>
    </location>
</feature>
<dbReference type="Gene3D" id="3.40.50.300">
    <property type="entry name" value="P-loop containing nucleotide triphosphate hydrolases"/>
    <property type="match status" value="1"/>
</dbReference>
<evidence type="ECO:0000259" key="3">
    <source>
        <dbReference type="Pfam" id="PF22942"/>
    </source>
</evidence>
<dbReference type="GO" id="GO:0005524">
    <property type="term" value="F:ATP binding"/>
    <property type="evidence" value="ECO:0007669"/>
    <property type="project" value="InterPro"/>
</dbReference>
<dbReference type="OrthoDB" id="10042665at2759"/>
<evidence type="ECO:0000313" key="4">
    <source>
        <dbReference type="EMBL" id="EXF76123.1"/>
    </source>
</evidence>
<dbReference type="eggNOG" id="KOG0742">
    <property type="taxonomic scope" value="Eukaryota"/>
</dbReference>
<dbReference type="InterPro" id="IPR054289">
    <property type="entry name" value="DUF7025"/>
</dbReference>
<dbReference type="Pfam" id="PF00004">
    <property type="entry name" value="AAA"/>
    <property type="match status" value="1"/>
</dbReference>
<dbReference type="InterPro" id="IPR003959">
    <property type="entry name" value="ATPase_AAA_core"/>
</dbReference>
<name>A0A010RV18_9PEZI</name>
<evidence type="ECO:0000259" key="2">
    <source>
        <dbReference type="Pfam" id="PF00004"/>
    </source>
</evidence>
<organism evidence="4 5">
    <name type="scientific">Colletotrichum fioriniae PJ7</name>
    <dbReference type="NCBI Taxonomy" id="1445577"/>
    <lineage>
        <taxon>Eukaryota</taxon>
        <taxon>Fungi</taxon>
        <taxon>Dikarya</taxon>
        <taxon>Ascomycota</taxon>
        <taxon>Pezizomycotina</taxon>
        <taxon>Sordariomycetes</taxon>
        <taxon>Hypocreomycetidae</taxon>
        <taxon>Glomerellales</taxon>
        <taxon>Glomerellaceae</taxon>
        <taxon>Colletotrichum</taxon>
        <taxon>Colletotrichum acutatum species complex</taxon>
    </lineage>
</organism>
<sequence length="689" mass="77384">MKAVIPEGVVTFASTAQVYLCPWNLGDVNEEQQSCKTPRRNRILKQSGIRPFELTLLDTPLPAASHRSSITKVAQHSFKTDTPLLQDFSAMSVESYREHGIHLLTGSMPPTSIELDDSADAVAFKHKGFRDVTVIKDQTAYGKEEEMVPTSEYLPPAAKRSERALRRFDRFSVIVRRIIQRQRDKEILVRTELCIQSGTLCKTFRNIVIDTHDSFDINSTPIVMPAPFYELFYRREEIKAYTKGRESEELRSEVKLLHDFFRNDKLTIDNMAGYDSMISQGKINCNTLWTLYPPNELLFLNTGEAPDCWRCRDVQIDSRDPRIWWVHGAQLGFNGRDLGLTRRKFPISFIGKVDLTMEISELPLVPERYFESADQVSADIIKRGKTFQDIMGKKLDGHKYRHHQGSVWASNDDDDPARIVWNERVVVDYKKFISSTYSSPPYLEKFNKRSRGQSTDPGMENSSSSDSDSDSEVSTEEITNTEIEGEDAFVALLENIPERRGVRTIDDLLLLSPSRIPAYGLKSKRWGWVLIQDLTPVSASSVAFDNLQIDEGTKSLVKSLVNGHQNGGMNDDFDDVISNKGKGLVIMLHGKPGIGKTLMAESMSELNCSPLYSISGGELSVDVGKVEAKLTSVFDLGTRWKAIVLLDEADVVMTKRSSSELEKNAIIAGELSLLCAAYPLLTLVLGKSG</sequence>
<keyword evidence="5" id="KW-1185">Reference proteome</keyword>
<dbReference type="PANTHER" id="PTHR46411">
    <property type="entry name" value="FAMILY ATPASE, PUTATIVE-RELATED"/>
    <property type="match status" value="1"/>
</dbReference>
<reference evidence="4 5" key="1">
    <citation type="submission" date="2014-02" db="EMBL/GenBank/DDBJ databases">
        <title>The genome sequence of Colletotrichum fioriniae PJ7.</title>
        <authorList>
            <person name="Baroncelli R."/>
            <person name="Thon M.R."/>
        </authorList>
    </citation>
    <scope>NUCLEOTIDE SEQUENCE [LARGE SCALE GENOMIC DNA]</scope>
    <source>
        <strain evidence="4 5">PJ7</strain>
    </source>
</reference>
<feature type="domain" description="DUF7025" evidence="3">
    <location>
        <begin position="275"/>
        <end position="370"/>
    </location>
</feature>
<dbReference type="GO" id="GO:0016887">
    <property type="term" value="F:ATP hydrolysis activity"/>
    <property type="evidence" value="ECO:0007669"/>
    <property type="project" value="InterPro"/>
</dbReference>
<evidence type="ECO:0000313" key="5">
    <source>
        <dbReference type="Proteomes" id="UP000020467"/>
    </source>
</evidence>
<dbReference type="SUPFAM" id="SSF52540">
    <property type="entry name" value="P-loop containing nucleoside triphosphate hydrolases"/>
    <property type="match status" value="1"/>
</dbReference>
<accession>A0A010RV18</accession>
<dbReference type="InterPro" id="IPR027417">
    <property type="entry name" value="P-loop_NTPase"/>
</dbReference>
<dbReference type="HOGENOM" id="CLU_399553_0_0_1"/>
<evidence type="ECO:0000256" key="1">
    <source>
        <dbReference type="SAM" id="MobiDB-lite"/>
    </source>
</evidence>
<protein>
    <submittedName>
        <fullName evidence="4">Uncharacterized protein</fullName>
    </submittedName>
</protein>
<feature type="domain" description="ATPase AAA-type core" evidence="2">
    <location>
        <begin position="586"/>
        <end position="663"/>
    </location>
</feature>
<dbReference type="PANTHER" id="PTHR46411:SF2">
    <property type="entry name" value="AAA+ ATPASE DOMAIN-CONTAINING PROTEIN"/>
    <property type="match status" value="1"/>
</dbReference>
<proteinExistence type="predicted"/>
<dbReference type="Pfam" id="PF22942">
    <property type="entry name" value="DUF7025"/>
    <property type="match status" value="1"/>
</dbReference>